<comment type="caution">
    <text evidence="4">The sequence shown here is derived from an EMBL/GenBank/DDBJ whole genome shotgun (WGS) entry which is preliminary data.</text>
</comment>
<feature type="chain" id="PRO_5034385337" evidence="2">
    <location>
        <begin position="19"/>
        <end position="354"/>
    </location>
</feature>
<evidence type="ECO:0000259" key="3">
    <source>
        <dbReference type="PROSITE" id="PS51767"/>
    </source>
</evidence>
<dbReference type="PANTHER" id="PTHR47966">
    <property type="entry name" value="BETA-SITE APP-CLEAVING ENZYME, ISOFORM A-RELATED"/>
    <property type="match status" value="1"/>
</dbReference>
<dbReference type="PROSITE" id="PS51767">
    <property type="entry name" value="PEPTIDASE_A1"/>
    <property type="match status" value="1"/>
</dbReference>
<gene>
    <name evidence="4" type="ORF">FALBO_12892</name>
</gene>
<dbReference type="Gene3D" id="2.40.70.10">
    <property type="entry name" value="Acid Proteases"/>
    <property type="match status" value="2"/>
</dbReference>
<reference evidence="4 5" key="1">
    <citation type="submission" date="2020-01" db="EMBL/GenBank/DDBJ databases">
        <title>Identification and distribution of gene clusters putatively required for synthesis of sphingolipid metabolism inhibitors in phylogenetically diverse species of the filamentous fungus Fusarium.</title>
        <authorList>
            <person name="Kim H.-S."/>
            <person name="Busman M."/>
            <person name="Brown D.W."/>
            <person name="Divon H."/>
            <person name="Uhlig S."/>
            <person name="Proctor R.H."/>
        </authorList>
    </citation>
    <scope>NUCLEOTIDE SEQUENCE [LARGE SCALE GENOMIC DNA]</scope>
    <source>
        <strain evidence="4 5">NRRL 20459</strain>
    </source>
</reference>
<dbReference type="InterPro" id="IPR021109">
    <property type="entry name" value="Peptidase_aspartic_dom_sf"/>
</dbReference>
<accession>A0A8H4PGT4</accession>
<comment type="similarity">
    <text evidence="1">Belongs to the peptidase A1 family.</text>
</comment>
<evidence type="ECO:0000313" key="5">
    <source>
        <dbReference type="Proteomes" id="UP000554235"/>
    </source>
</evidence>
<dbReference type="GO" id="GO:0006508">
    <property type="term" value="P:proteolysis"/>
    <property type="evidence" value="ECO:0007669"/>
    <property type="project" value="InterPro"/>
</dbReference>
<feature type="signal peptide" evidence="2">
    <location>
        <begin position="1"/>
        <end position="18"/>
    </location>
</feature>
<dbReference type="InterPro" id="IPR033121">
    <property type="entry name" value="PEPTIDASE_A1"/>
</dbReference>
<evidence type="ECO:0000256" key="2">
    <source>
        <dbReference type="SAM" id="SignalP"/>
    </source>
</evidence>
<dbReference type="InterPro" id="IPR034164">
    <property type="entry name" value="Pepsin-like_dom"/>
</dbReference>
<dbReference type="OrthoDB" id="771136at2759"/>
<feature type="domain" description="Peptidase A1" evidence="3">
    <location>
        <begin position="7"/>
        <end position="341"/>
    </location>
</feature>
<dbReference type="Pfam" id="PF00026">
    <property type="entry name" value="Asp"/>
    <property type="match status" value="1"/>
</dbReference>
<dbReference type="CDD" id="cd05471">
    <property type="entry name" value="pepsin_like"/>
    <property type="match status" value="1"/>
</dbReference>
<protein>
    <submittedName>
        <fullName evidence="4">Pepsinogen c</fullName>
    </submittedName>
</protein>
<dbReference type="GO" id="GO:0004190">
    <property type="term" value="F:aspartic-type endopeptidase activity"/>
    <property type="evidence" value="ECO:0007669"/>
    <property type="project" value="InterPro"/>
</dbReference>
<organism evidence="4 5">
    <name type="scientific">Fusarium albosuccineum</name>
    <dbReference type="NCBI Taxonomy" id="1237068"/>
    <lineage>
        <taxon>Eukaryota</taxon>
        <taxon>Fungi</taxon>
        <taxon>Dikarya</taxon>
        <taxon>Ascomycota</taxon>
        <taxon>Pezizomycotina</taxon>
        <taxon>Sordariomycetes</taxon>
        <taxon>Hypocreomycetidae</taxon>
        <taxon>Hypocreales</taxon>
        <taxon>Nectriaceae</taxon>
        <taxon>Fusarium</taxon>
        <taxon>Fusarium decemcellulare species complex</taxon>
    </lineage>
</organism>
<dbReference type="InterPro" id="IPR001461">
    <property type="entry name" value="Aspartic_peptidase_A1"/>
</dbReference>
<keyword evidence="2" id="KW-0732">Signal</keyword>
<sequence length="354" mass="38283">MSLRFIWATALVTGLSRAAVLDLPIIVDNGYSVVEVDVGTPAKTYRFFYDRVGYSVEGSSTGNLTGEYGSIEYFGGTTAGPIASDLMKAEGVSWNQSFIAADISSWGNIPADGFMGMAFNSIIVGGADTVMKTLMPQLDAPKFGIYYSSEEDNSNGPSQGRLTLGKSREADFVDGKLETVTIEPRNGVYEVWASTINSVAGTVTVDGKKIETETSFSSGRVVFDTGAGRTSLSKSQVKDVYESIGMNWTAIIEDGYIPKCSDFNSSWSVSFSFVGDDYYNPPVVTLTGDQLANPGFANREDACWPPFDDGDSEGFTLIGKDILHNFYTVWDFGAKEEADYKPTLSFGKLKKGSK</sequence>
<proteinExistence type="inferred from homology"/>
<dbReference type="GO" id="GO:0000324">
    <property type="term" value="C:fungal-type vacuole"/>
    <property type="evidence" value="ECO:0007669"/>
    <property type="project" value="TreeGrafter"/>
</dbReference>
<evidence type="ECO:0000313" key="4">
    <source>
        <dbReference type="EMBL" id="KAF4460337.1"/>
    </source>
</evidence>
<keyword evidence="5" id="KW-1185">Reference proteome</keyword>
<evidence type="ECO:0000256" key="1">
    <source>
        <dbReference type="ARBA" id="ARBA00007447"/>
    </source>
</evidence>
<dbReference type="Proteomes" id="UP000554235">
    <property type="component" value="Unassembled WGS sequence"/>
</dbReference>
<dbReference type="EMBL" id="JAADYS010001966">
    <property type="protein sequence ID" value="KAF4460337.1"/>
    <property type="molecule type" value="Genomic_DNA"/>
</dbReference>
<dbReference type="SUPFAM" id="SSF50630">
    <property type="entry name" value="Acid proteases"/>
    <property type="match status" value="1"/>
</dbReference>
<dbReference type="PANTHER" id="PTHR47966:SF68">
    <property type="entry name" value="PEPTIDASE A1 DOMAIN-CONTAINING PROTEIN"/>
    <property type="match status" value="1"/>
</dbReference>
<name>A0A8H4PGT4_9HYPO</name>
<dbReference type="AlphaFoldDB" id="A0A8H4PGT4"/>